<sequence>MNLDQMDKLATARQQQTDLPHERVITMMNFKIMAAVHGNHDIPEGKGKVYPMTAGGFIQLDSQWDSWIPLENENFYDQVLRVSFTPEFLDRRERSRQKQIELYMQSPSWRKRWEKNPRYFDEWDPPGVCWIEEK</sequence>
<evidence type="ECO:0000313" key="2">
    <source>
        <dbReference type="Proteomes" id="UP000590740"/>
    </source>
</evidence>
<dbReference type="RefSeq" id="WP_184340102.1">
    <property type="nucleotide sequence ID" value="NZ_JACHIG010000005.1"/>
</dbReference>
<reference evidence="1 2" key="1">
    <citation type="submission" date="2020-08" db="EMBL/GenBank/DDBJ databases">
        <title>Genomic Encyclopedia of Type Strains, Phase IV (KMG-IV): sequencing the most valuable type-strain genomes for metagenomic binning, comparative biology and taxonomic classification.</title>
        <authorList>
            <person name="Goeker M."/>
        </authorList>
    </citation>
    <scope>NUCLEOTIDE SEQUENCE [LARGE SCALE GENOMIC DNA]</scope>
    <source>
        <strain evidence="1 2">DSM 12252</strain>
    </source>
</reference>
<dbReference type="EMBL" id="JACHIG010000005">
    <property type="protein sequence ID" value="MBB5033190.1"/>
    <property type="molecule type" value="Genomic_DNA"/>
</dbReference>
<organism evidence="1 2">
    <name type="scientific">Prosthecobacter vanneervenii</name>
    <dbReference type="NCBI Taxonomy" id="48466"/>
    <lineage>
        <taxon>Bacteria</taxon>
        <taxon>Pseudomonadati</taxon>
        <taxon>Verrucomicrobiota</taxon>
        <taxon>Verrucomicrobiia</taxon>
        <taxon>Verrucomicrobiales</taxon>
        <taxon>Verrucomicrobiaceae</taxon>
        <taxon>Prosthecobacter</taxon>
    </lineage>
</organism>
<proteinExistence type="predicted"/>
<name>A0A7W7YBS4_9BACT</name>
<protein>
    <submittedName>
        <fullName evidence="1">Uncharacterized protein</fullName>
    </submittedName>
</protein>
<comment type="caution">
    <text evidence="1">The sequence shown here is derived from an EMBL/GenBank/DDBJ whole genome shotgun (WGS) entry which is preliminary data.</text>
</comment>
<dbReference type="Proteomes" id="UP000590740">
    <property type="component" value="Unassembled WGS sequence"/>
</dbReference>
<dbReference type="AlphaFoldDB" id="A0A7W7YBS4"/>
<gene>
    <name evidence="1" type="ORF">HNQ65_002773</name>
</gene>
<keyword evidence="2" id="KW-1185">Reference proteome</keyword>
<evidence type="ECO:0000313" key="1">
    <source>
        <dbReference type="EMBL" id="MBB5033190.1"/>
    </source>
</evidence>
<accession>A0A7W7YBS4</accession>